<accession>A0A9P6HGD6</accession>
<gene>
    <name evidence="1" type="ORF">BJ322DRAFT_782375</name>
</gene>
<dbReference type="OrthoDB" id="8118055at2759"/>
<dbReference type="GO" id="GO:0016020">
    <property type="term" value="C:membrane"/>
    <property type="evidence" value="ECO:0007669"/>
    <property type="project" value="InterPro"/>
</dbReference>
<dbReference type="Proteomes" id="UP000736335">
    <property type="component" value="Unassembled WGS sequence"/>
</dbReference>
<dbReference type="SUPFAM" id="SSF48225">
    <property type="entry name" value="Seven-hairpin glycosidases"/>
    <property type="match status" value="1"/>
</dbReference>
<name>A0A9P6HGD6_9AGAM</name>
<protein>
    <submittedName>
        <fullName evidence="1">Uncharacterized protein</fullName>
    </submittedName>
</protein>
<keyword evidence="2" id="KW-1185">Reference proteome</keyword>
<dbReference type="GO" id="GO:0004571">
    <property type="term" value="F:mannosyl-oligosaccharide 1,2-alpha-mannosidase activity"/>
    <property type="evidence" value="ECO:0007669"/>
    <property type="project" value="InterPro"/>
</dbReference>
<reference evidence="1" key="2">
    <citation type="submission" date="2020-11" db="EMBL/GenBank/DDBJ databases">
        <authorList>
            <consortium name="DOE Joint Genome Institute"/>
            <person name="Kuo A."/>
            <person name="Miyauchi S."/>
            <person name="Kiss E."/>
            <person name="Drula E."/>
            <person name="Kohler A."/>
            <person name="Sanchez-Garcia M."/>
            <person name="Andreopoulos B."/>
            <person name="Barry K.W."/>
            <person name="Bonito G."/>
            <person name="Buee M."/>
            <person name="Carver A."/>
            <person name="Chen C."/>
            <person name="Cichocki N."/>
            <person name="Clum A."/>
            <person name="Culley D."/>
            <person name="Crous P.W."/>
            <person name="Fauchery L."/>
            <person name="Girlanda M."/>
            <person name="Hayes R."/>
            <person name="Keri Z."/>
            <person name="Labutti K."/>
            <person name="Lipzen A."/>
            <person name="Lombard V."/>
            <person name="Magnuson J."/>
            <person name="Maillard F."/>
            <person name="Morin E."/>
            <person name="Murat C."/>
            <person name="Nolan M."/>
            <person name="Ohm R."/>
            <person name="Pangilinan J."/>
            <person name="Pereira M."/>
            <person name="Perotto S."/>
            <person name="Peter M."/>
            <person name="Riley R."/>
            <person name="Sitrit Y."/>
            <person name="Stielow B."/>
            <person name="Szollosi G."/>
            <person name="Zifcakova L."/>
            <person name="Stursova M."/>
            <person name="Spatafora J.W."/>
            <person name="Tedersoo L."/>
            <person name="Vaario L.-M."/>
            <person name="Yamada A."/>
            <person name="Yan M."/>
            <person name="Wang P."/>
            <person name="Xu J."/>
            <person name="Bruns T."/>
            <person name="Baldrian P."/>
            <person name="Vilgalys R."/>
            <person name="Henrissat B."/>
            <person name="Grigoriev I.V."/>
            <person name="Hibbett D."/>
            <person name="Nagy L.G."/>
            <person name="Martin F.M."/>
        </authorList>
    </citation>
    <scope>NUCLEOTIDE SEQUENCE</scope>
    <source>
        <strain evidence="1">UH-Tt-Lm1</strain>
    </source>
</reference>
<evidence type="ECO:0000313" key="1">
    <source>
        <dbReference type="EMBL" id="KAF9786343.1"/>
    </source>
</evidence>
<sequence length="118" mass="13777">MWAAKGLTETCYLAHAVQPWELCPDDVLLVPGRTPWMQVMKKWGYMADVVFDRLWNHFMFCRGHGEQRWREYAWRILESIEKHAKTFSVVLKVPVAGTFLLAKFRTVLASCYVVLDPS</sequence>
<proteinExistence type="predicted"/>
<comment type="caution">
    <text evidence="1">The sequence shown here is derived from an EMBL/GenBank/DDBJ whole genome shotgun (WGS) entry which is preliminary data.</text>
</comment>
<evidence type="ECO:0000313" key="2">
    <source>
        <dbReference type="Proteomes" id="UP000736335"/>
    </source>
</evidence>
<dbReference type="EMBL" id="WIUZ02000006">
    <property type="protein sequence ID" value="KAF9786343.1"/>
    <property type="molecule type" value="Genomic_DNA"/>
</dbReference>
<dbReference type="GO" id="GO:0005509">
    <property type="term" value="F:calcium ion binding"/>
    <property type="evidence" value="ECO:0007669"/>
    <property type="project" value="InterPro"/>
</dbReference>
<organism evidence="1 2">
    <name type="scientific">Thelephora terrestris</name>
    <dbReference type="NCBI Taxonomy" id="56493"/>
    <lineage>
        <taxon>Eukaryota</taxon>
        <taxon>Fungi</taxon>
        <taxon>Dikarya</taxon>
        <taxon>Basidiomycota</taxon>
        <taxon>Agaricomycotina</taxon>
        <taxon>Agaricomycetes</taxon>
        <taxon>Thelephorales</taxon>
        <taxon>Thelephoraceae</taxon>
        <taxon>Thelephora</taxon>
    </lineage>
</organism>
<dbReference type="AlphaFoldDB" id="A0A9P6HGD6"/>
<reference evidence="1" key="1">
    <citation type="journal article" date="2020" name="Nat. Commun.">
        <title>Large-scale genome sequencing of mycorrhizal fungi provides insights into the early evolution of symbiotic traits.</title>
        <authorList>
            <person name="Miyauchi S."/>
            <person name="Kiss E."/>
            <person name="Kuo A."/>
            <person name="Drula E."/>
            <person name="Kohler A."/>
            <person name="Sanchez-Garcia M."/>
            <person name="Morin E."/>
            <person name="Andreopoulos B."/>
            <person name="Barry K.W."/>
            <person name="Bonito G."/>
            <person name="Buee M."/>
            <person name="Carver A."/>
            <person name="Chen C."/>
            <person name="Cichocki N."/>
            <person name="Clum A."/>
            <person name="Culley D."/>
            <person name="Crous P.W."/>
            <person name="Fauchery L."/>
            <person name="Girlanda M."/>
            <person name="Hayes R.D."/>
            <person name="Keri Z."/>
            <person name="LaButti K."/>
            <person name="Lipzen A."/>
            <person name="Lombard V."/>
            <person name="Magnuson J."/>
            <person name="Maillard F."/>
            <person name="Murat C."/>
            <person name="Nolan M."/>
            <person name="Ohm R.A."/>
            <person name="Pangilinan J."/>
            <person name="Pereira M.F."/>
            <person name="Perotto S."/>
            <person name="Peter M."/>
            <person name="Pfister S."/>
            <person name="Riley R."/>
            <person name="Sitrit Y."/>
            <person name="Stielow J.B."/>
            <person name="Szollosi G."/>
            <person name="Zifcakova L."/>
            <person name="Stursova M."/>
            <person name="Spatafora J.W."/>
            <person name="Tedersoo L."/>
            <person name="Vaario L.M."/>
            <person name="Yamada A."/>
            <person name="Yan M."/>
            <person name="Wang P."/>
            <person name="Xu J."/>
            <person name="Bruns T."/>
            <person name="Baldrian P."/>
            <person name="Vilgalys R."/>
            <person name="Dunand C."/>
            <person name="Henrissat B."/>
            <person name="Grigoriev I.V."/>
            <person name="Hibbett D."/>
            <person name="Nagy L.G."/>
            <person name="Martin F.M."/>
        </authorList>
    </citation>
    <scope>NUCLEOTIDE SEQUENCE</scope>
    <source>
        <strain evidence="1">UH-Tt-Lm1</strain>
    </source>
</reference>
<dbReference type="InterPro" id="IPR036026">
    <property type="entry name" value="Seven-hairpin_glycosidases"/>
</dbReference>